<dbReference type="Pfam" id="PF02737">
    <property type="entry name" value="3HCDH_N"/>
    <property type="match status" value="1"/>
</dbReference>
<dbReference type="InterPro" id="IPR029045">
    <property type="entry name" value="ClpP/crotonase-like_dom_sf"/>
</dbReference>
<dbReference type="Gene3D" id="3.90.226.10">
    <property type="entry name" value="2-enoyl-CoA Hydratase, Chain A, domain 1"/>
    <property type="match status" value="1"/>
</dbReference>
<keyword evidence="3" id="KW-0560">Oxidoreductase</keyword>
<evidence type="ECO:0000259" key="7">
    <source>
        <dbReference type="Pfam" id="PF02737"/>
    </source>
</evidence>
<dbReference type="Gene3D" id="1.10.1040.50">
    <property type="match status" value="1"/>
</dbReference>
<dbReference type="GO" id="GO:0070403">
    <property type="term" value="F:NAD+ binding"/>
    <property type="evidence" value="ECO:0007669"/>
    <property type="project" value="InterPro"/>
</dbReference>
<protein>
    <submittedName>
        <fullName evidence="8">3-hydroxyacyl-CoA dehydrogenase</fullName>
    </submittedName>
</protein>
<dbReference type="UniPathway" id="UPA00659"/>
<reference evidence="8 9" key="1">
    <citation type="submission" date="2016-08" db="EMBL/GenBank/DDBJ databases">
        <title>New Insights into Marine Group III Euryarchaeota, from dark to light.</title>
        <authorList>
            <person name="Haro-Moreno J.M."/>
            <person name="Rodriguez-Valera F."/>
            <person name="Lopez-Garcia P."/>
            <person name="Moreira D."/>
            <person name="Martin-Cuadrado A.B."/>
        </authorList>
    </citation>
    <scope>NUCLEOTIDE SEQUENCE [LARGE SCALE GENOMIC DNA]</scope>
    <source>
        <strain evidence="8">CG-Epi3</strain>
    </source>
</reference>
<dbReference type="SUPFAM" id="SSF52096">
    <property type="entry name" value="ClpP/crotonase"/>
    <property type="match status" value="1"/>
</dbReference>
<dbReference type="InterPro" id="IPR006176">
    <property type="entry name" value="3-OHacyl-CoA_DH_NAD-bd"/>
</dbReference>
<dbReference type="EMBL" id="MIYY01000017">
    <property type="protein sequence ID" value="OIR23285.1"/>
    <property type="molecule type" value="Genomic_DNA"/>
</dbReference>
<dbReference type="InterPro" id="IPR006108">
    <property type="entry name" value="3HC_DH_C"/>
</dbReference>
<keyword evidence="4" id="KW-0520">NAD</keyword>
<evidence type="ECO:0000256" key="4">
    <source>
        <dbReference type="ARBA" id="ARBA00023027"/>
    </source>
</evidence>
<evidence type="ECO:0000256" key="1">
    <source>
        <dbReference type="ARBA" id="ARBA00005005"/>
    </source>
</evidence>
<comment type="pathway">
    <text evidence="1">Lipid metabolism; fatty acid beta-oxidation.</text>
</comment>
<feature type="domain" description="3-hydroxyacyl-CoA dehydrogenase C-terminal" evidence="6">
    <location>
        <begin position="195"/>
        <end position="302"/>
    </location>
</feature>
<dbReference type="InterPro" id="IPR008927">
    <property type="entry name" value="6-PGluconate_DH-like_C_sf"/>
</dbReference>
<dbReference type="Pfam" id="PF00725">
    <property type="entry name" value="3HCDH"/>
    <property type="match status" value="1"/>
</dbReference>
<keyword evidence="2" id="KW-0276">Fatty acid metabolism</keyword>
<dbReference type="InterPro" id="IPR001753">
    <property type="entry name" value="Enoyl-CoA_hydra/iso"/>
</dbReference>
<dbReference type="GO" id="GO:0016616">
    <property type="term" value="F:oxidoreductase activity, acting on the CH-OH group of donors, NAD or NADP as acceptor"/>
    <property type="evidence" value="ECO:0007669"/>
    <property type="project" value="InterPro"/>
</dbReference>
<dbReference type="SUPFAM" id="SSF48179">
    <property type="entry name" value="6-phosphogluconate dehydrogenase C-terminal domain-like"/>
    <property type="match status" value="2"/>
</dbReference>
<dbReference type="GO" id="GO:0006635">
    <property type="term" value="P:fatty acid beta-oxidation"/>
    <property type="evidence" value="ECO:0007669"/>
    <property type="project" value="UniProtKB-UniPathway"/>
</dbReference>
<dbReference type="PANTHER" id="PTHR48075">
    <property type="entry name" value="3-HYDROXYACYL-COA DEHYDROGENASE FAMILY PROTEIN"/>
    <property type="match status" value="1"/>
</dbReference>
<evidence type="ECO:0000256" key="3">
    <source>
        <dbReference type="ARBA" id="ARBA00023002"/>
    </source>
</evidence>
<dbReference type="SUPFAM" id="SSF51735">
    <property type="entry name" value="NAD(P)-binding Rossmann-fold domains"/>
    <property type="match status" value="1"/>
</dbReference>
<evidence type="ECO:0000259" key="6">
    <source>
        <dbReference type="Pfam" id="PF00725"/>
    </source>
</evidence>
<feature type="domain" description="3-hydroxyacyl-CoA dehydrogenase NAD binding" evidence="7">
    <location>
        <begin position="5"/>
        <end position="193"/>
    </location>
</feature>
<dbReference type="PANTHER" id="PTHR48075:SF7">
    <property type="entry name" value="3-HYDROXYACYL-COA DEHYDROGENASE-RELATED"/>
    <property type="match status" value="1"/>
</dbReference>
<comment type="caution">
    <text evidence="8">The sequence shown here is derived from an EMBL/GenBank/DDBJ whole genome shotgun (WGS) entry which is preliminary data.</text>
</comment>
<dbReference type="Gene3D" id="3.40.50.720">
    <property type="entry name" value="NAD(P)-binding Rossmann-like Domain"/>
    <property type="match status" value="1"/>
</dbReference>
<organism evidence="8 9">
    <name type="scientific">Marine Group III euryarchaeote CG-Epi3</name>
    <dbReference type="NCBI Taxonomy" id="1888997"/>
    <lineage>
        <taxon>Archaea</taxon>
        <taxon>Methanobacteriati</taxon>
        <taxon>Thermoplasmatota</taxon>
        <taxon>Thermoplasmata</taxon>
        <taxon>Candidatus Thermoprofundales</taxon>
    </lineage>
</organism>
<keyword evidence="5" id="KW-0443">Lipid metabolism</keyword>
<dbReference type="AlphaFoldDB" id="A0A1J5U3D8"/>
<sequence length="785" mass="85818">MDIKKVAVIGAGLMGSGIAAHIANAGLPVKLLDIVPKDAENRNVIAENAVKSMLKPVKMGSPTPLMHKNNAKLIQTGNIEDDLDLISDADLIIEVVLEKLEIKHDVFRKIDKHRKEGSIITSNTSTIPRKMLVSGMPASFAKDFMITHFFNPPRYLRLLEIVAGEEVSKEKIESISQFCDLTLGKEVVLCNDTPGFIGNRIGTYWTLVGMIEAVKLGLTVEEADAVMGRPIGAPKTGIFGLIDVVGLDLIPHVTESMSSNLSKDDMYNLGVKEQESLGIDKILEQMISEGYTGRKGKGGFYRLNAEAGNRIKESRNLNTGIYNTSVRKVGFESVRAAKKGLRKLVEYNDKGGEYAWKVLSKTLSYAASLVPEITNNLVNVDLAMKNGFLWKKGPFEMLDELGPSWFSNKISEEGFPVPELLKTVSEGNFYDTIKGNLSYLDVDGSYSNVHKPEGYLNTQDVKRGNKAVYRNSSASLWDMGDNILLAEFHSKMNSMDPLIMVALTKASEICESGEYMGLVIGNDGTNFSAGANLGLSSFVTNVGAWEEAEKFVQGGQLAFMMLKHGNFPVVGASHGLAIGGGCEVLLACDAVQAYSESYIGLVEVGVGLVPAWGGCKELITRWNNDSEQPKGPMATITNIFQNIGTAKVATSAHEAKDLKFLRSEDKITMNRERLLYDAKNLCMNMIDNYEAPTPMEHYLPGPSGKAALDLAVDDLVKAGHATPHDVVVTKELSYILSGGETDPTETVSDDKILEMEREGILRLMRTEGTMDRVEHMLTTGRPLRN</sequence>
<evidence type="ECO:0000313" key="9">
    <source>
        <dbReference type="Proteomes" id="UP000183138"/>
    </source>
</evidence>
<gene>
    <name evidence="8" type="ORF">BEU00_03365</name>
</gene>
<name>A0A1J5U3D8_9ARCH</name>
<dbReference type="CDD" id="cd06558">
    <property type="entry name" value="crotonase-like"/>
    <property type="match status" value="1"/>
</dbReference>
<dbReference type="Pfam" id="PF00378">
    <property type="entry name" value="ECH_1"/>
    <property type="match status" value="1"/>
</dbReference>
<dbReference type="Proteomes" id="UP000183138">
    <property type="component" value="Unassembled WGS sequence"/>
</dbReference>
<evidence type="ECO:0000313" key="8">
    <source>
        <dbReference type="EMBL" id="OIR23285.1"/>
    </source>
</evidence>
<proteinExistence type="predicted"/>
<dbReference type="InterPro" id="IPR036291">
    <property type="entry name" value="NAD(P)-bd_dom_sf"/>
</dbReference>
<evidence type="ECO:0000256" key="2">
    <source>
        <dbReference type="ARBA" id="ARBA00022832"/>
    </source>
</evidence>
<evidence type="ECO:0000256" key="5">
    <source>
        <dbReference type="ARBA" id="ARBA00023098"/>
    </source>
</evidence>
<accession>A0A1J5U3D8</accession>